<dbReference type="GO" id="GO:0016491">
    <property type="term" value="F:oxidoreductase activity"/>
    <property type="evidence" value="ECO:0007669"/>
    <property type="project" value="UniProtKB-KW"/>
</dbReference>
<evidence type="ECO:0000256" key="2">
    <source>
        <dbReference type="ARBA" id="ARBA00022857"/>
    </source>
</evidence>
<dbReference type="InterPro" id="IPR002347">
    <property type="entry name" value="SDR_fam"/>
</dbReference>
<dbReference type="InterPro" id="IPR036291">
    <property type="entry name" value="NAD(P)-bd_dom_sf"/>
</dbReference>
<organism evidence="4 5">
    <name type="scientific">Glonium stellatum</name>
    <dbReference type="NCBI Taxonomy" id="574774"/>
    <lineage>
        <taxon>Eukaryota</taxon>
        <taxon>Fungi</taxon>
        <taxon>Dikarya</taxon>
        <taxon>Ascomycota</taxon>
        <taxon>Pezizomycotina</taxon>
        <taxon>Dothideomycetes</taxon>
        <taxon>Pleosporomycetidae</taxon>
        <taxon>Gloniales</taxon>
        <taxon>Gloniaceae</taxon>
        <taxon>Glonium</taxon>
    </lineage>
</organism>
<evidence type="ECO:0000256" key="3">
    <source>
        <dbReference type="ARBA" id="ARBA00023002"/>
    </source>
</evidence>
<accession>A0A8E2JLV2</accession>
<name>A0A8E2JLV2_9PEZI</name>
<protein>
    <submittedName>
        <fullName evidence="4">Short chain dehydrogenase</fullName>
    </submittedName>
</protein>
<dbReference type="Pfam" id="PF23441">
    <property type="entry name" value="SDR"/>
    <property type="match status" value="1"/>
</dbReference>
<reference evidence="4 5" key="1">
    <citation type="journal article" date="2016" name="Nat. Commun.">
        <title>Ectomycorrhizal ecology is imprinted in the genome of the dominant symbiotic fungus Cenococcum geophilum.</title>
        <authorList>
            <consortium name="DOE Joint Genome Institute"/>
            <person name="Peter M."/>
            <person name="Kohler A."/>
            <person name="Ohm R.A."/>
            <person name="Kuo A."/>
            <person name="Krutzmann J."/>
            <person name="Morin E."/>
            <person name="Arend M."/>
            <person name="Barry K.W."/>
            <person name="Binder M."/>
            <person name="Choi C."/>
            <person name="Clum A."/>
            <person name="Copeland A."/>
            <person name="Grisel N."/>
            <person name="Haridas S."/>
            <person name="Kipfer T."/>
            <person name="LaButti K."/>
            <person name="Lindquist E."/>
            <person name="Lipzen A."/>
            <person name="Maire R."/>
            <person name="Meier B."/>
            <person name="Mihaltcheva S."/>
            <person name="Molinier V."/>
            <person name="Murat C."/>
            <person name="Poggeler S."/>
            <person name="Quandt C.A."/>
            <person name="Sperisen C."/>
            <person name="Tritt A."/>
            <person name="Tisserant E."/>
            <person name="Crous P.W."/>
            <person name="Henrissat B."/>
            <person name="Nehls U."/>
            <person name="Egli S."/>
            <person name="Spatafora J.W."/>
            <person name="Grigoriev I.V."/>
            <person name="Martin F.M."/>
        </authorList>
    </citation>
    <scope>NUCLEOTIDE SEQUENCE [LARGE SCALE GENOMIC DNA]</scope>
    <source>
        <strain evidence="4 5">CBS 207.34</strain>
    </source>
</reference>
<dbReference type="PANTHER" id="PTHR43477:SF1">
    <property type="entry name" value="DIHYDROANTICAPSIN 7-DEHYDROGENASE"/>
    <property type="match status" value="1"/>
</dbReference>
<sequence>MTDQIKYSNKLRDNHVLIIGGSGGIGYGVAEACLELGCTVIISSSSASRIAASISSLQKTYPSARSRIYGHACDLGNPETLESNVVSLFEEATQESNGKLDHVVYTAGDALSIAALEKVTLEQIQQAGMVRFNAPLIVAREAAKYLKKSYTSSYTITTGAVSEKPHEGWAVIGSYAGGHHTMARGLALDMKPIRVNAVSPGAVDTTLWKMPDEEKKEMFKKLEAKMTTGRVGQVEDVAEAYLYCMKDRNLTGSVISTNGGALLI</sequence>
<dbReference type="InterPro" id="IPR057571">
    <property type="entry name" value="SDR_PhqE-like"/>
</dbReference>
<evidence type="ECO:0000313" key="5">
    <source>
        <dbReference type="Proteomes" id="UP000250140"/>
    </source>
</evidence>
<keyword evidence="5" id="KW-1185">Reference proteome</keyword>
<dbReference type="Gene3D" id="3.40.50.720">
    <property type="entry name" value="NAD(P)-binding Rossmann-like Domain"/>
    <property type="match status" value="1"/>
</dbReference>
<evidence type="ECO:0000313" key="4">
    <source>
        <dbReference type="EMBL" id="OCL01862.1"/>
    </source>
</evidence>
<dbReference type="InterPro" id="IPR051122">
    <property type="entry name" value="SDR_DHRS6-like"/>
</dbReference>
<keyword evidence="3" id="KW-0560">Oxidoreductase</keyword>
<dbReference type="OrthoDB" id="294295at2759"/>
<evidence type="ECO:0000256" key="1">
    <source>
        <dbReference type="ARBA" id="ARBA00006484"/>
    </source>
</evidence>
<dbReference type="PRINTS" id="PR00081">
    <property type="entry name" value="GDHRDH"/>
</dbReference>
<keyword evidence="2" id="KW-0521">NADP</keyword>
<dbReference type="EMBL" id="KV751041">
    <property type="protein sequence ID" value="OCL01862.1"/>
    <property type="molecule type" value="Genomic_DNA"/>
</dbReference>
<gene>
    <name evidence="4" type="ORF">AOQ84DRAFT_350031</name>
</gene>
<dbReference type="AlphaFoldDB" id="A0A8E2JLV2"/>
<dbReference type="SUPFAM" id="SSF51735">
    <property type="entry name" value="NAD(P)-binding Rossmann-fold domains"/>
    <property type="match status" value="1"/>
</dbReference>
<dbReference type="Proteomes" id="UP000250140">
    <property type="component" value="Unassembled WGS sequence"/>
</dbReference>
<comment type="similarity">
    <text evidence="1">Belongs to the short-chain dehydrogenases/reductases (SDR) family.</text>
</comment>
<proteinExistence type="inferred from homology"/>
<dbReference type="PANTHER" id="PTHR43477">
    <property type="entry name" value="DIHYDROANTICAPSIN 7-DEHYDROGENASE"/>
    <property type="match status" value="1"/>
</dbReference>